<proteinExistence type="inferred from homology"/>
<dbReference type="InterPro" id="IPR033985">
    <property type="entry name" value="SusD-like_N"/>
</dbReference>
<evidence type="ECO:0000313" key="8">
    <source>
        <dbReference type="EMBL" id="MFD1164470.1"/>
    </source>
</evidence>
<keyword evidence="9" id="KW-1185">Reference proteome</keyword>
<dbReference type="EMBL" id="JBHTKY010000002">
    <property type="protein sequence ID" value="MFD1164470.1"/>
    <property type="molecule type" value="Genomic_DNA"/>
</dbReference>
<gene>
    <name evidence="8" type="ORF">ACFQ2C_02515</name>
</gene>
<keyword evidence="4" id="KW-0472">Membrane</keyword>
<dbReference type="InterPro" id="IPR012944">
    <property type="entry name" value="SusD_RagB_dom"/>
</dbReference>
<keyword evidence="5" id="KW-0998">Cell outer membrane</keyword>
<evidence type="ECO:0000259" key="7">
    <source>
        <dbReference type="Pfam" id="PF14322"/>
    </source>
</evidence>
<dbReference type="Proteomes" id="UP001597205">
    <property type="component" value="Unassembled WGS sequence"/>
</dbReference>
<dbReference type="RefSeq" id="WP_138089965.1">
    <property type="nucleotide sequence ID" value="NZ_JBHTKY010000002.1"/>
</dbReference>
<comment type="subcellular location">
    <subcellularLocation>
        <location evidence="1">Cell outer membrane</location>
    </subcellularLocation>
</comment>
<sequence length="483" mass="54086">MKKKSLYIIALASLTMFSCKDFLDVKPTDSTDSSVTIQTLADAKVMINGLTRKVAQSSLYGRNMLLYGDTKGGDLTIVSQGRGLDALYVFNHSVNNNNYADFWTDGYNAIMQANNIIKSIDGLQAAGTELDFNNYEGQALTFRALLHFDLVKLYGKTYTEDPNAHGVPVVTELLETSALPLRSKVADVYTQIIADLEAAAPLLSKTKSNGYINYYLNRAILSRVYMTMGNYDKALATAEEIIDSKVYSLYSNSEWVSSWANQFGKESIFEITIAKDQGDLGSSSLGFYYLKNKVNNALGNFTASDYFLERLGQDETDVRWGIFTDDELERQASCYKYVGSVEMDGDGKDTYTAVNIKVVRLSEIYLNAAESALKKSSPDKTKAATYLNEIRKRSPKLPLATAATVTEQMILDEKSKELYGEGFRYWDMIRTNKTITFNDEHVGVSMTHREKSINRTFYKTILPIPRLELDANPGLEEQQNPGY</sequence>
<dbReference type="PROSITE" id="PS51257">
    <property type="entry name" value="PROKAR_LIPOPROTEIN"/>
    <property type="match status" value="1"/>
</dbReference>
<evidence type="ECO:0000256" key="2">
    <source>
        <dbReference type="ARBA" id="ARBA00006275"/>
    </source>
</evidence>
<comment type="similarity">
    <text evidence="2">Belongs to the SusD family.</text>
</comment>
<protein>
    <submittedName>
        <fullName evidence="8">RagB/SusD family nutrient uptake outer membrane protein</fullName>
    </submittedName>
</protein>
<evidence type="ECO:0000256" key="3">
    <source>
        <dbReference type="ARBA" id="ARBA00022729"/>
    </source>
</evidence>
<keyword evidence="3" id="KW-0732">Signal</keyword>
<dbReference type="Pfam" id="PF07980">
    <property type="entry name" value="SusD_RagB"/>
    <property type="match status" value="1"/>
</dbReference>
<dbReference type="SUPFAM" id="SSF48452">
    <property type="entry name" value="TPR-like"/>
    <property type="match status" value="1"/>
</dbReference>
<evidence type="ECO:0000256" key="5">
    <source>
        <dbReference type="ARBA" id="ARBA00023237"/>
    </source>
</evidence>
<dbReference type="Gene3D" id="1.25.40.900">
    <property type="match status" value="1"/>
</dbReference>
<dbReference type="Pfam" id="PF14322">
    <property type="entry name" value="SusD-like_3"/>
    <property type="match status" value="1"/>
</dbReference>
<evidence type="ECO:0000256" key="1">
    <source>
        <dbReference type="ARBA" id="ARBA00004442"/>
    </source>
</evidence>
<feature type="domain" description="RagB/SusD" evidence="6">
    <location>
        <begin position="333"/>
        <end position="483"/>
    </location>
</feature>
<organism evidence="8 9">
    <name type="scientific">Sphingobacterium daejeonense</name>
    <dbReference type="NCBI Taxonomy" id="371142"/>
    <lineage>
        <taxon>Bacteria</taxon>
        <taxon>Pseudomonadati</taxon>
        <taxon>Bacteroidota</taxon>
        <taxon>Sphingobacteriia</taxon>
        <taxon>Sphingobacteriales</taxon>
        <taxon>Sphingobacteriaceae</taxon>
        <taxon>Sphingobacterium</taxon>
    </lineage>
</organism>
<evidence type="ECO:0000259" key="6">
    <source>
        <dbReference type="Pfam" id="PF07980"/>
    </source>
</evidence>
<dbReference type="CDD" id="cd08977">
    <property type="entry name" value="SusD"/>
    <property type="match status" value="1"/>
</dbReference>
<dbReference type="Gene3D" id="2.20.20.130">
    <property type="match status" value="1"/>
</dbReference>
<accession>A0ABW3RHD2</accession>
<evidence type="ECO:0000313" key="9">
    <source>
        <dbReference type="Proteomes" id="UP001597205"/>
    </source>
</evidence>
<feature type="domain" description="SusD-like N-terminal" evidence="7">
    <location>
        <begin position="21"/>
        <end position="225"/>
    </location>
</feature>
<dbReference type="InterPro" id="IPR011990">
    <property type="entry name" value="TPR-like_helical_dom_sf"/>
</dbReference>
<reference evidence="9" key="1">
    <citation type="journal article" date="2019" name="Int. J. Syst. Evol. Microbiol.">
        <title>The Global Catalogue of Microorganisms (GCM) 10K type strain sequencing project: providing services to taxonomists for standard genome sequencing and annotation.</title>
        <authorList>
            <consortium name="The Broad Institute Genomics Platform"/>
            <consortium name="The Broad Institute Genome Sequencing Center for Infectious Disease"/>
            <person name="Wu L."/>
            <person name="Ma J."/>
        </authorList>
    </citation>
    <scope>NUCLEOTIDE SEQUENCE [LARGE SCALE GENOMIC DNA]</scope>
    <source>
        <strain evidence="9">CCUG 52468</strain>
    </source>
</reference>
<evidence type="ECO:0000256" key="4">
    <source>
        <dbReference type="ARBA" id="ARBA00023136"/>
    </source>
</evidence>
<name>A0ABW3RHD2_9SPHI</name>
<comment type="caution">
    <text evidence="8">The sequence shown here is derived from an EMBL/GenBank/DDBJ whole genome shotgun (WGS) entry which is preliminary data.</text>
</comment>
<dbReference type="Gene3D" id="1.25.40.390">
    <property type="match status" value="1"/>
</dbReference>